<dbReference type="NCBIfam" id="NF002017">
    <property type="entry name" value="PRK00823.1-2"/>
    <property type="match status" value="1"/>
</dbReference>
<proteinExistence type="inferred from homology"/>
<evidence type="ECO:0000256" key="3">
    <source>
        <dbReference type="ARBA" id="ARBA00013252"/>
    </source>
</evidence>
<dbReference type="PANTHER" id="PTHR12599">
    <property type="entry name" value="PTERIN-4-ALPHA-CARBINOLAMINE DEHYDRATASE"/>
    <property type="match status" value="1"/>
</dbReference>
<sequence length="111" mass="12661">MSSSEGAKRMERDKLERGTIDTQLAALGTWFLEAEESKWIVRKYRFATFLQAIAFVNEVAQLSEALNHHPMIAIDYKMVTLRLTSWSAGGLTELDFRTAAKFDQAYAQLTR</sequence>
<evidence type="ECO:0000256" key="4">
    <source>
        <dbReference type="ARBA" id="ARBA00023239"/>
    </source>
</evidence>
<dbReference type="Proteomes" id="UP001267290">
    <property type="component" value="Unassembled WGS sequence"/>
</dbReference>
<organism evidence="5 6">
    <name type="scientific">Paenibacillus qinlingensis</name>
    <dbReference type="NCBI Taxonomy" id="1837343"/>
    <lineage>
        <taxon>Bacteria</taxon>
        <taxon>Bacillati</taxon>
        <taxon>Bacillota</taxon>
        <taxon>Bacilli</taxon>
        <taxon>Bacillales</taxon>
        <taxon>Paenibacillaceae</taxon>
        <taxon>Paenibacillus</taxon>
    </lineage>
</organism>
<dbReference type="Pfam" id="PF01329">
    <property type="entry name" value="Pterin_4a"/>
    <property type="match status" value="1"/>
</dbReference>
<keyword evidence="6" id="KW-1185">Reference proteome</keyword>
<dbReference type="RefSeq" id="WP_310501843.1">
    <property type="nucleotide sequence ID" value="NZ_JAVDSB010000016.1"/>
</dbReference>
<reference evidence="5 6" key="1">
    <citation type="submission" date="2023-07" db="EMBL/GenBank/DDBJ databases">
        <title>Sorghum-associated microbial communities from plants grown in Nebraska, USA.</title>
        <authorList>
            <person name="Schachtman D."/>
        </authorList>
    </citation>
    <scope>NUCLEOTIDE SEQUENCE [LARGE SCALE GENOMIC DNA]</scope>
    <source>
        <strain evidence="5 6">CC258</strain>
    </source>
</reference>
<dbReference type="SUPFAM" id="SSF55248">
    <property type="entry name" value="PCD-like"/>
    <property type="match status" value="1"/>
</dbReference>
<comment type="caution">
    <text evidence="5">The sequence shown here is derived from an EMBL/GenBank/DDBJ whole genome shotgun (WGS) entry which is preliminary data.</text>
</comment>
<protein>
    <recommendedName>
        <fullName evidence="3">4a-hydroxytetrahydrobiopterin dehydratase</fullName>
        <ecNumber evidence="3">4.2.1.96</ecNumber>
    </recommendedName>
</protein>
<dbReference type="EC" id="4.2.1.96" evidence="3"/>
<comment type="similarity">
    <text evidence="2">Belongs to the pterin-4-alpha-carbinolamine dehydratase family.</text>
</comment>
<dbReference type="PANTHER" id="PTHR12599:SF0">
    <property type="entry name" value="PTERIN-4-ALPHA-CARBINOLAMINE DEHYDRATASE"/>
    <property type="match status" value="1"/>
</dbReference>
<dbReference type="InterPro" id="IPR036428">
    <property type="entry name" value="PCD_sf"/>
</dbReference>
<name>A0ABU1P3T1_9BACL</name>
<dbReference type="Gene3D" id="3.30.1360.20">
    <property type="entry name" value="Transcriptional coactivator/pterin dehydratase"/>
    <property type="match status" value="1"/>
</dbReference>
<evidence type="ECO:0000313" key="6">
    <source>
        <dbReference type="Proteomes" id="UP001267290"/>
    </source>
</evidence>
<evidence type="ECO:0000256" key="1">
    <source>
        <dbReference type="ARBA" id="ARBA00001554"/>
    </source>
</evidence>
<dbReference type="EMBL" id="JAVDSB010000016">
    <property type="protein sequence ID" value="MDR6554409.1"/>
    <property type="molecule type" value="Genomic_DNA"/>
</dbReference>
<comment type="catalytic activity">
    <reaction evidence="1">
        <text>(4aS,6R)-4a-hydroxy-L-erythro-5,6,7,8-tetrahydrobiopterin = (6R)-L-erythro-6,7-dihydrobiopterin + H2O</text>
        <dbReference type="Rhea" id="RHEA:11920"/>
        <dbReference type="ChEBI" id="CHEBI:15377"/>
        <dbReference type="ChEBI" id="CHEBI:15642"/>
        <dbReference type="ChEBI" id="CHEBI:43120"/>
        <dbReference type="EC" id="4.2.1.96"/>
    </reaction>
</comment>
<evidence type="ECO:0000313" key="5">
    <source>
        <dbReference type="EMBL" id="MDR6554409.1"/>
    </source>
</evidence>
<dbReference type="CDD" id="cd00488">
    <property type="entry name" value="PCD_DCoH"/>
    <property type="match status" value="1"/>
</dbReference>
<dbReference type="GO" id="GO:0008124">
    <property type="term" value="F:4-alpha-hydroxytetrahydrobiopterin dehydratase activity"/>
    <property type="evidence" value="ECO:0007669"/>
    <property type="project" value="UniProtKB-EC"/>
</dbReference>
<dbReference type="InterPro" id="IPR001533">
    <property type="entry name" value="Pterin_deHydtase"/>
</dbReference>
<accession>A0ABU1P3T1</accession>
<keyword evidence="4 5" id="KW-0456">Lyase</keyword>
<gene>
    <name evidence="5" type="ORF">J2736_005638</name>
</gene>
<evidence type="ECO:0000256" key="2">
    <source>
        <dbReference type="ARBA" id="ARBA00006472"/>
    </source>
</evidence>